<protein>
    <submittedName>
        <fullName evidence="1">Uncharacterized protein</fullName>
    </submittedName>
</protein>
<dbReference type="Proteomes" id="UP000683213">
    <property type="component" value="Unassembled WGS sequence"/>
</dbReference>
<organism evidence="1 3">
    <name type="scientific">Candidatus Iainarchaeum sp</name>
    <dbReference type="NCBI Taxonomy" id="3101447"/>
    <lineage>
        <taxon>Archaea</taxon>
        <taxon>Candidatus Iainarchaeota</taxon>
        <taxon>Candidatus Iainarchaeia</taxon>
        <taxon>Candidatus Iainarchaeales</taxon>
        <taxon>Candidatus Iainarchaeaceae</taxon>
        <taxon>Candidatus Iainarchaeum</taxon>
    </lineage>
</organism>
<dbReference type="EMBL" id="DUFG01000030">
    <property type="protein sequence ID" value="HIH08903.1"/>
    <property type="molecule type" value="Genomic_DNA"/>
</dbReference>
<dbReference type="AlphaFoldDB" id="A0A7J4ITU4"/>
<evidence type="ECO:0000313" key="1">
    <source>
        <dbReference type="EMBL" id="HIH08903.1"/>
    </source>
</evidence>
<reference evidence="1" key="1">
    <citation type="journal article" date="2020" name="bioRxiv">
        <title>A rank-normalized archaeal taxonomy based on genome phylogeny resolves widespread incomplete and uneven classifications.</title>
        <authorList>
            <person name="Rinke C."/>
            <person name="Chuvochina M."/>
            <person name="Mussig A.J."/>
            <person name="Chaumeil P.-A."/>
            <person name="Waite D.W."/>
            <person name="Whitman W.B."/>
            <person name="Parks D.H."/>
            <person name="Hugenholtz P."/>
        </authorList>
    </citation>
    <scope>NUCLEOTIDE SEQUENCE</scope>
    <source>
        <strain evidence="1">UBA10011</strain>
    </source>
</reference>
<dbReference type="PROSITE" id="PS51257">
    <property type="entry name" value="PROKAR_LIPOPROTEIN"/>
    <property type="match status" value="1"/>
</dbReference>
<comment type="caution">
    <text evidence="1">The sequence shown here is derived from an EMBL/GenBank/DDBJ whole genome shotgun (WGS) entry which is preliminary data.</text>
</comment>
<accession>A0A7J4ITU4</accession>
<reference evidence="2" key="3">
    <citation type="submission" date="2021-05" db="EMBL/GenBank/DDBJ databases">
        <title>Protein family content uncovers lineage relationships and bacterial pathway maintenance mechanisms in DPANN archaea.</title>
        <authorList>
            <person name="Castelle C.J."/>
            <person name="Meheust R."/>
            <person name="Jaffe A.L."/>
            <person name="Seitz K."/>
            <person name="Gong X."/>
            <person name="Baker B.J."/>
            <person name="Banfield J.F."/>
        </authorList>
    </citation>
    <scope>NUCLEOTIDE SEQUENCE</scope>
    <source>
        <strain evidence="2">RIFCSPHIGHO2_01_FULL_GW2011_AR10_43_9</strain>
    </source>
</reference>
<dbReference type="Proteomes" id="UP000577419">
    <property type="component" value="Unassembled WGS sequence"/>
</dbReference>
<evidence type="ECO:0000313" key="2">
    <source>
        <dbReference type="EMBL" id="MBS3058859.1"/>
    </source>
</evidence>
<reference evidence="2" key="2">
    <citation type="submission" date="2021-03" db="EMBL/GenBank/DDBJ databases">
        <authorList>
            <person name="Jaffe A."/>
        </authorList>
    </citation>
    <scope>NUCLEOTIDE SEQUENCE</scope>
    <source>
        <strain evidence="2">RIFCSPHIGHO2_01_FULL_GW2011_AR10_43_9</strain>
    </source>
</reference>
<sequence>MSMKPLQLVALIVLLIFLFSGCIKRQGSAEEIPSDEFGQQPGGELPSPEDTIEIIVPQRQDGSVPVTARVGKFKLLEGSVLSNLHGLNEFAGTSLSIKVDQIFFQNFPLGPVARLQLLDDSGTVIRTALVRQGNNVTERLSGSGQGTLFLEQITVAEISYTDTPRDYIELEIG</sequence>
<evidence type="ECO:0000313" key="3">
    <source>
        <dbReference type="Proteomes" id="UP000577419"/>
    </source>
</evidence>
<gene>
    <name evidence="1" type="ORF">HA237_06075</name>
    <name evidence="2" type="ORF">J4224_00345</name>
</gene>
<proteinExistence type="predicted"/>
<name>A0A7J4ITU4_9ARCH</name>
<dbReference type="EMBL" id="JAGVWF010000004">
    <property type="protein sequence ID" value="MBS3058859.1"/>
    <property type="molecule type" value="Genomic_DNA"/>
</dbReference>